<dbReference type="RefSeq" id="WP_084431286.1">
    <property type="nucleotide sequence ID" value="NZ_FWXV01000008.1"/>
</dbReference>
<evidence type="ECO:0000259" key="1">
    <source>
        <dbReference type="Pfam" id="PF08279"/>
    </source>
</evidence>
<dbReference type="InterPro" id="IPR013196">
    <property type="entry name" value="HTH_11"/>
</dbReference>
<dbReference type="Gene3D" id="1.10.10.10">
    <property type="entry name" value="Winged helix-like DNA-binding domain superfamily/Winged helix DNA-binding domain"/>
    <property type="match status" value="1"/>
</dbReference>
<feature type="domain" description="Helix-turn-helix type 11" evidence="1">
    <location>
        <begin position="6"/>
        <end position="62"/>
    </location>
</feature>
<name>A0A1W2FKA3_KIBAR</name>
<dbReference type="PANTHER" id="PTHR34580:SF1">
    <property type="entry name" value="PROTEIN PAFC"/>
    <property type="match status" value="1"/>
</dbReference>
<dbReference type="EMBL" id="FWXV01000008">
    <property type="protein sequence ID" value="SMD22407.1"/>
    <property type="molecule type" value="Genomic_DNA"/>
</dbReference>
<dbReference type="PROSITE" id="PS52050">
    <property type="entry name" value="WYL"/>
    <property type="match status" value="1"/>
</dbReference>
<evidence type="ECO:0000313" key="4">
    <source>
        <dbReference type="Proteomes" id="UP000192674"/>
    </source>
</evidence>
<keyword evidence="4" id="KW-1185">Reference proteome</keyword>
<dbReference type="InterPro" id="IPR036388">
    <property type="entry name" value="WH-like_DNA-bd_sf"/>
</dbReference>
<evidence type="ECO:0000259" key="2">
    <source>
        <dbReference type="Pfam" id="PF13280"/>
    </source>
</evidence>
<proteinExistence type="predicted"/>
<organism evidence="3 4">
    <name type="scientific">Kibdelosporangium aridum</name>
    <dbReference type="NCBI Taxonomy" id="2030"/>
    <lineage>
        <taxon>Bacteria</taxon>
        <taxon>Bacillati</taxon>
        <taxon>Actinomycetota</taxon>
        <taxon>Actinomycetes</taxon>
        <taxon>Pseudonocardiales</taxon>
        <taxon>Pseudonocardiaceae</taxon>
        <taxon>Kibdelosporangium</taxon>
    </lineage>
</organism>
<dbReference type="Pfam" id="PF08279">
    <property type="entry name" value="HTH_11"/>
    <property type="match status" value="1"/>
</dbReference>
<accession>A0A1W2FKA3</accession>
<protein>
    <submittedName>
        <fullName evidence="3">HTH domain-containing protein</fullName>
    </submittedName>
</protein>
<dbReference type="InterPro" id="IPR026881">
    <property type="entry name" value="WYL_dom"/>
</dbReference>
<dbReference type="InterPro" id="IPR051534">
    <property type="entry name" value="CBASS_pafABC_assoc_protein"/>
</dbReference>
<dbReference type="PANTHER" id="PTHR34580">
    <property type="match status" value="1"/>
</dbReference>
<evidence type="ECO:0000313" key="3">
    <source>
        <dbReference type="EMBL" id="SMD22407.1"/>
    </source>
</evidence>
<dbReference type="AlphaFoldDB" id="A0A1W2FKA3"/>
<gene>
    <name evidence="3" type="ORF">SAMN05661093_07399</name>
</gene>
<sequence>MNRTDRLYAIVEELRAVAPRRRSARELAARYEVSVRTIARDIDALTQAGVPIYADAGRRGGYTVDREMTLPPLNFTPAEVIAAAVVFDRADGTPFAQAARSAIHKIVAAMSARDAMAARDLANRVQLLDRPEDTPQPVPSVIQDAIVDRRVLRLTYLDRDGTRTEREVEPVLFATVRGRYWYVVAWCRLRLAARAFRVDRIIHAQATGEPAPTHPYENFTFRTCDLIDRAPVLS</sequence>
<dbReference type="SUPFAM" id="SSF46785">
    <property type="entry name" value="Winged helix' DNA-binding domain"/>
    <property type="match status" value="1"/>
</dbReference>
<dbReference type="Proteomes" id="UP000192674">
    <property type="component" value="Unassembled WGS sequence"/>
</dbReference>
<feature type="domain" description="WYL" evidence="2">
    <location>
        <begin position="140"/>
        <end position="205"/>
    </location>
</feature>
<dbReference type="InterPro" id="IPR036390">
    <property type="entry name" value="WH_DNA-bd_sf"/>
</dbReference>
<reference evidence="3 4" key="1">
    <citation type="submission" date="2017-04" db="EMBL/GenBank/DDBJ databases">
        <authorList>
            <person name="Afonso C.L."/>
            <person name="Miller P.J."/>
            <person name="Scott M.A."/>
            <person name="Spackman E."/>
            <person name="Goraichik I."/>
            <person name="Dimitrov K.M."/>
            <person name="Suarez D.L."/>
            <person name="Swayne D.E."/>
        </authorList>
    </citation>
    <scope>NUCLEOTIDE SEQUENCE [LARGE SCALE GENOMIC DNA]</scope>
    <source>
        <strain evidence="3 4">DSM 43828</strain>
    </source>
</reference>
<dbReference type="Pfam" id="PF13280">
    <property type="entry name" value="WYL"/>
    <property type="match status" value="1"/>
</dbReference>